<dbReference type="GO" id="GO:0004180">
    <property type="term" value="F:carboxypeptidase activity"/>
    <property type="evidence" value="ECO:0007669"/>
    <property type="project" value="UniProtKB-KW"/>
</dbReference>
<keyword evidence="3" id="KW-0121">Carboxypeptidase</keyword>
<dbReference type="SUPFAM" id="SSF53474">
    <property type="entry name" value="alpha/beta-Hydrolases"/>
    <property type="match status" value="1"/>
</dbReference>
<dbReference type="EMBL" id="JAVDXU010000001">
    <property type="protein sequence ID" value="MDR7267745.1"/>
    <property type="molecule type" value="Genomic_DNA"/>
</dbReference>
<organism evidence="3 4">
    <name type="scientific">Roseateles saccharophilus</name>
    <name type="common">Pseudomonas saccharophila</name>
    <dbReference type="NCBI Taxonomy" id="304"/>
    <lineage>
        <taxon>Bacteria</taxon>
        <taxon>Pseudomonadati</taxon>
        <taxon>Pseudomonadota</taxon>
        <taxon>Betaproteobacteria</taxon>
        <taxon>Burkholderiales</taxon>
        <taxon>Sphaerotilaceae</taxon>
        <taxon>Roseateles</taxon>
    </lineage>
</organism>
<keyword evidence="2" id="KW-0732">Signal</keyword>
<dbReference type="InterPro" id="IPR029058">
    <property type="entry name" value="AB_hydrolase_fold"/>
</dbReference>
<evidence type="ECO:0000256" key="2">
    <source>
        <dbReference type="SAM" id="SignalP"/>
    </source>
</evidence>
<dbReference type="Pfam" id="PF00450">
    <property type="entry name" value="Peptidase_S10"/>
    <property type="match status" value="1"/>
</dbReference>
<keyword evidence="4" id="KW-1185">Reference proteome</keyword>
<feature type="signal peptide" evidence="2">
    <location>
        <begin position="1"/>
        <end position="18"/>
    </location>
</feature>
<gene>
    <name evidence="3" type="ORF">J2X20_000374</name>
</gene>
<accession>A0ABU1YFW5</accession>
<comment type="caution">
    <text evidence="3">The sequence shown here is derived from an EMBL/GenBank/DDBJ whole genome shotgun (WGS) entry which is preliminary data.</text>
</comment>
<reference evidence="3 4" key="1">
    <citation type="submission" date="2023-07" db="EMBL/GenBank/DDBJ databases">
        <title>Sorghum-associated microbial communities from plants grown in Nebraska, USA.</title>
        <authorList>
            <person name="Schachtman D."/>
        </authorList>
    </citation>
    <scope>NUCLEOTIDE SEQUENCE [LARGE SCALE GENOMIC DNA]</scope>
    <source>
        <strain evidence="3 4">BE314</strain>
    </source>
</reference>
<protein>
    <submittedName>
        <fullName evidence="3">Carboxypeptidase C (Cathepsin A)</fullName>
    </submittedName>
</protein>
<dbReference type="InterPro" id="IPR001563">
    <property type="entry name" value="Peptidase_S10"/>
</dbReference>
<dbReference type="Proteomes" id="UP001180453">
    <property type="component" value="Unassembled WGS sequence"/>
</dbReference>
<sequence>MRATASLLLLSLVLAACGGGGGGGSSPAPAPVDNQPGLTDTTVYSSAADASLSGAVEAAAVSNQTLTANGQTISYTATAGHLIARDATGAAEASVFYVAYTLPGANAATRPVTFFYNGGPGSASVWLQLGSFGPKRLVANAPDTTAARPFPMVDNAEHLLGQSDLVFINAVGCGYSQAIAPFTNRNFWGVDADAALFRDFIQRYLAVNNRAASPKYLYGESYGGPRTAVLARRLQEAGVMLDGLVLQSPAMDYNSNCGITNGQGCGGYLPSFAAVGAFHRLTQPIPTDLNAWAAQARNYADQVYAPALQAWFAQTPTPTIWQPLADLTGLPATRWQNSLNVSADNFRIWLISGQQLGRYDGRMKAAIGSDLASEGDVSSTWIGSSFATGIATHLRDQLGYRNNSTYVLLSNAINFWDFSHGGRALPDTLPDLSAALAQNARLRVLAVNGYHDLATPFHLTETDLARVDASRVKIRNYAGGHMSYLDDATRAAQFADLKAFYASTLALRAAADLGPERRAQEARPVVAIDRAGTLQLPGSVAPTDEKAFQAPLRDPWVPPQTMRAR</sequence>
<feature type="chain" id="PRO_5047494018" evidence="2">
    <location>
        <begin position="19"/>
        <end position="565"/>
    </location>
</feature>
<dbReference type="RefSeq" id="WP_310260055.1">
    <property type="nucleotide sequence ID" value="NZ_JAVDXU010000001.1"/>
</dbReference>
<evidence type="ECO:0000256" key="1">
    <source>
        <dbReference type="SAM" id="MobiDB-lite"/>
    </source>
</evidence>
<name>A0ABU1YFW5_ROSSA</name>
<dbReference type="PROSITE" id="PS51257">
    <property type="entry name" value="PROKAR_LIPOPROTEIN"/>
    <property type="match status" value="1"/>
</dbReference>
<keyword evidence="3" id="KW-0645">Protease</keyword>
<evidence type="ECO:0000313" key="3">
    <source>
        <dbReference type="EMBL" id="MDR7267745.1"/>
    </source>
</evidence>
<keyword evidence="3" id="KW-0378">Hydrolase</keyword>
<proteinExistence type="predicted"/>
<evidence type="ECO:0000313" key="4">
    <source>
        <dbReference type="Proteomes" id="UP001180453"/>
    </source>
</evidence>
<dbReference type="Gene3D" id="3.40.50.1820">
    <property type="entry name" value="alpha/beta hydrolase"/>
    <property type="match status" value="1"/>
</dbReference>
<feature type="region of interest" description="Disordered" evidence="1">
    <location>
        <begin position="537"/>
        <end position="565"/>
    </location>
</feature>